<organism evidence="13 14">
    <name type="scientific">Elsinoe australis</name>
    <dbReference type="NCBI Taxonomy" id="40998"/>
    <lineage>
        <taxon>Eukaryota</taxon>
        <taxon>Fungi</taxon>
        <taxon>Dikarya</taxon>
        <taxon>Ascomycota</taxon>
        <taxon>Pezizomycotina</taxon>
        <taxon>Dothideomycetes</taxon>
        <taxon>Dothideomycetidae</taxon>
        <taxon>Myriangiales</taxon>
        <taxon>Elsinoaceae</taxon>
        <taxon>Elsinoe</taxon>
    </lineage>
</organism>
<evidence type="ECO:0000256" key="3">
    <source>
        <dbReference type="ARBA" id="ARBA00022438"/>
    </source>
</evidence>
<feature type="domain" description="Peptidase M28" evidence="12">
    <location>
        <begin position="170"/>
        <end position="361"/>
    </location>
</feature>
<comment type="similarity">
    <text evidence="10">Belongs to the peptidase M28 family. M28E subfamily.</text>
</comment>
<evidence type="ECO:0000256" key="4">
    <source>
        <dbReference type="ARBA" id="ARBA00022670"/>
    </source>
</evidence>
<keyword evidence="14" id="KW-1185">Reference proteome</keyword>
<feature type="chain" id="PRO_5015022748" description="Peptide hydrolase" evidence="11">
    <location>
        <begin position="20"/>
        <end position="372"/>
    </location>
</feature>
<dbReference type="PANTHER" id="PTHR12147">
    <property type="entry name" value="METALLOPEPTIDASE M28 FAMILY MEMBER"/>
    <property type="match status" value="1"/>
</dbReference>
<dbReference type="Pfam" id="PF04389">
    <property type="entry name" value="Peptidase_M28"/>
    <property type="match status" value="1"/>
</dbReference>
<dbReference type="InterPro" id="IPR045175">
    <property type="entry name" value="M28_fam"/>
</dbReference>
<evidence type="ECO:0000256" key="7">
    <source>
        <dbReference type="ARBA" id="ARBA00022801"/>
    </source>
</evidence>
<evidence type="ECO:0000256" key="9">
    <source>
        <dbReference type="ARBA" id="ARBA00023157"/>
    </source>
</evidence>
<keyword evidence="3 13" id="KW-0031">Aminopeptidase</keyword>
<dbReference type="GO" id="GO:0008235">
    <property type="term" value="F:metalloexopeptidase activity"/>
    <property type="evidence" value="ECO:0007669"/>
    <property type="project" value="InterPro"/>
</dbReference>
<proteinExistence type="inferred from homology"/>
<gene>
    <name evidence="13" type="ORF">B9Z65_6312</name>
</gene>
<dbReference type="STRING" id="40998.A0A2P8A8A0"/>
<name>A0A2P8A8A0_9PEZI</name>
<keyword evidence="9" id="KW-1015">Disulfide bond</keyword>
<comment type="subunit">
    <text evidence="2">Monomer.</text>
</comment>
<keyword evidence="4 11" id="KW-0645">Protease</keyword>
<comment type="cofactor">
    <cofactor evidence="1">
        <name>Zn(2+)</name>
        <dbReference type="ChEBI" id="CHEBI:29105"/>
    </cofactor>
</comment>
<dbReference type="EC" id="3.4.-.-" evidence="11"/>
<dbReference type="PANTHER" id="PTHR12147:SF56">
    <property type="entry name" value="AMINOPEPTIDASE YDR415C-RELATED"/>
    <property type="match status" value="1"/>
</dbReference>
<dbReference type="SUPFAM" id="SSF53187">
    <property type="entry name" value="Zn-dependent exopeptidases"/>
    <property type="match status" value="1"/>
</dbReference>
<keyword evidence="7 11" id="KW-0378">Hydrolase</keyword>
<evidence type="ECO:0000256" key="8">
    <source>
        <dbReference type="ARBA" id="ARBA00022833"/>
    </source>
</evidence>
<sequence length="372" mass="40132">MHFNTCIVSLLSCAVFVTAFPADNAAKIQAGLRLIKTSEEDPGKWVSDEEKIVDYVAKGKHFIDITDITDNEVLTRMSTKPDASQMRAAEVAYPAAVSRQTVANPLIAKVTTAGPQSWLKTMTDFYNRYYSSSYGTQAGTWMFNTVKSVAAANSKIVVTQFKHSFNQPSVIARIPGTSPNLVIVGAHFDSTGGSTTARGPGADDDGSGIVVILEALRVLASNGYAPKNTLEFHFYAGEEGGLLGSGDIYRNYKSTGKTVLAFLNQDMAGYSPSGKISIYNDYSDTALNAYTKKVINAYGGGSYTTDTCGYGCSDHASAYNQGFPAVYVCDEPIRTSSPYIHSPNDAYATVEWPTVLRHAKFTVGFLVEASYI</sequence>
<evidence type="ECO:0000256" key="1">
    <source>
        <dbReference type="ARBA" id="ARBA00001947"/>
    </source>
</evidence>
<reference evidence="13 14" key="1">
    <citation type="submission" date="2017-05" db="EMBL/GenBank/DDBJ databases">
        <title>Draft genome sequence of Elsinoe australis.</title>
        <authorList>
            <person name="Cheng Q."/>
        </authorList>
    </citation>
    <scope>NUCLEOTIDE SEQUENCE [LARGE SCALE GENOMIC DNA]</scope>
    <source>
        <strain evidence="13 14">NL1</strain>
    </source>
</reference>
<evidence type="ECO:0000256" key="2">
    <source>
        <dbReference type="ARBA" id="ARBA00011245"/>
    </source>
</evidence>
<dbReference type="Gene3D" id="3.40.630.10">
    <property type="entry name" value="Zn peptidases"/>
    <property type="match status" value="1"/>
</dbReference>
<dbReference type="Proteomes" id="UP000243723">
    <property type="component" value="Unassembled WGS sequence"/>
</dbReference>
<evidence type="ECO:0000259" key="12">
    <source>
        <dbReference type="Pfam" id="PF04389"/>
    </source>
</evidence>
<evidence type="ECO:0000256" key="11">
    <source>
        <dbReference type="RuleBase" id="RU361240"/>
    </source>
</evidence>
<feature type="signal peptide" evidence="11">
    <location>
        <begin position="1"/>
        <end position="19"/>
    </location>
</feature>
<protein>
    <recommendedName>
        <fullName evidence="11">Peptide hydrolase</fullName>
        <ecNumber evidence="11">3.4.-.-</ecNumber>
    </recommendedName>
</protein>
<evidence type="ECO:0000313" key="13">
    <source>
        <dbReference type="EMBL" id="PSK56688.1"/>
    </source>
</evidence>
<evidence type="ECO:0000256" key="5">
    <source>
        <dbReference type="ARBA" id="ARBA00022723"/>
    </source>
</evidence>
<dbReference type="GO" id="GO:0004177">
    <property type="term" value="F:aminopeptidase activity"/>
    <property type="evidence" value="ECO:0007669"/>
    <property type="project" value="UniProtKB-KW"/>
</dbReference>
<keyword evidence="8 11" id="KW-0862">Zinc</keyword>
<keyword evidence="6 11" id="KW-0732">Signal</keyword>
<evidence type="ECO:0000313" key="14">
    <source>
        <dbReference type="Proteomes" id="UP000243723"/>
    </source>
</evidence>
<dbReference type="GO" id="GO:0046872">
    <property type="term" value="F:metal ion binding"/>
    <property type="evidence" value="ECO:0007669"/>
    <property type="project" value="UniProtKB-KW"/>
</dbReference>
<comment type="caution">
    <text evidence="13">The sequence shown here is derived from an EMBL/GenBank/DDBJ whole genome shotgun (WGS) entry which is preliminary data.</text>
</comment>
<dbReference type="AlphaFoldDB" id="A0A2P8A8A0"/>
<accession>A0A2P8A8A0</accession>
<keyword evidence="5 11" id="KW-0479">Metal-binding</keyword>
<evidence type="ECO:0000256" key="10">
    <source>
        <dbReference type="ARBA" id="ARBA00043962"/>
    </source>
</evidence>
<dbReference type="EMBL" id="NHZQ01000060">
    <property type="protein sequence ID" value="PSK56688.1"/>
    <property type="molecule type" value="Genomic_DNA"/>
</dbReference>
<evidence type="ECO:0000256" key="6">
    <source>
        <dbReference type="ARBA" id="ARBA00022729"/>
    </source>
</evidence>
<dbReference type="GO" id="GO:0006508">
    <property type="term" value="P:proteolysis"/>
    <property type="evidence" value="ECO:0007669"/>
    <property type="project" value="UniProtKB-KW"/>
</dbReference>
<dbReference type="InterPro" id="IPR007484">
    <property type="entry name" value="Peptidase_M28"/>
</dbReference>
<dbReference type="OrthoDB" id="2214at2759"/>